<dbReference type="Pfam" id="PF26161">
    <property type="entry name" value="DUF8044"/>
    <property type="match status" value="1"/>
</dbReference>
<evidence type="ECO:0000313" key="3">
    <source>
        <dbReference type="Proteomes" id="UP000826709"/>
    </source>
</evidence>
<protein>
    <submittedName>
        <fullName evidence="2">Uncharacterized protein</fullName>
    </submittedName>
</protein>
<evidence type="ECO:0000313" key="2">
    <source>
        <dbReference type="EMBL" id="QYZ80447.1"/>
    </source>
</evidence>
<dbReference type="EMBL" id="CP037968">
    <property type="protein sequence ID" value="QYZ80447.1"/>
    <property type="molecule type" value="Genomic_DNA"/>
</dbReference>
<evidence type="ECO:0000256" key="1">
    <source>
        <dbReference type="SAM" id="Phobius"/>
    </source>
</evidence>
<dbReference type="InterPro" id="IPR058357">
    <property type="entry name" value="DUF8044"/>
</dbReference>
<accession>A0A8G1EHX8</accession>
<gene>
    <name evidence="2" type="ORF">E2N92_10440</name>
</gene>
<dbReference type="OrthoDB" id="117475at2157"/>
<sequence>MSNARYLAACIFALWFGIVAFFMLLNRALDLEVYFVLGLIGLLVLVVLVDSPFVQPRSMRRIKVLIAMGVAVFGYIVVMKVMEIIGS</sequence>
<reference evidence="2" key="1">
    <citation type="journal article" date="2005" name="Int. J. Syst. Evol. Microbiol.">
        <title>Methanofollis formosanus sp. nov., isolated from a fish pond.</title>
        <authorList>
            <person name="Wu S.Y."/>
            <person name="Chen S.C."/>
            <person name="Lai M.C."/>
        </authorList>
    </citation>
    <scope>NUCLEOTIDE SEQUENCE</scope>
    <source>
        <strain evidence="2">ML15</strain>
    </source>
</reference>
<keyword evidence="1" id="KW-0472">Membrane</keyword>
<feature type="transmembrane region" description="Helical" evidence="1">
    <location>
        <begin position="7"/>
        <end position="25"/>
    </location>
</feature>
<keyword evidence="1" id="KW-1133">Transmembrane helix</keyword>
<proteinExistence type="predicted"/>
<name>A0A8G1EHX8_9EURY</name>
<dbReference type="Proteomes" id="UP000826709">
    <property type="component" value="Chromosome"/>
</dbReference>
<dbReference type="KEGG" id="mfk:E2N92_10440"/>
<feature type="transmembrane region" description="Helical" evidence="1">
    <location>
        <begin position="31"/>
        <end position="50"/>
    </location>
</feature>
<dbReference type="AlphaFoldDB" id="A0A8G1EHX8"/>
<organism evidence="2 3">
    <name type="scientific">Methanofollis formosanus</name>
    <dbReference type="NCBI Taxonomy" id="299308"/>
    <lineage>
        <taxon>Archaea</taxon>
        <taxon>Methanobacteriati</taxon>
        <taxon>Methanobacteriota</taxon>
        <taxon>Stenosarchaea group</taxon>
        <taxon>Methanomicrobia</taxon>
        <taxon>Methanomicrobiales</taxon>
        <taxon>Methanomicrobiaceae</taxon>
        <taxon>Methanofollis</taxon>
    </lineage>
</organism>
<keyword evidence="3" id="KW-1185">Reference proteome</keyword>
<feature type="transmembrane region" description="Helical" evidence="1">
    <location>
        <begin position="62"/>
        <end position="82"/>
    </location>
</feature>
<reference evidence="2" key="2">
    <citation type="submission" date="2019-03" db="EMBL/GenBank/DDBJ databases">
        <authorList>
            <person name="Chen S.-C."/>
            <person name="Wu S.-Y."/>
            <person name="Lai M.-C."/>
        </authorList>
    </citation>
    <scope>NUCLEOTIDE SEQUENCE</scope>
    <source>
        <strain evidence="2">ML15</strain>
    </source>
</reference>
<keyword evidence="1" id="KW-0812">Transmembrane</keyword>